<dbReference type="RefSeq" id="WP_240592132.1">
    <property type="nucleotide sequence ID" value="NZ_JAKUDL010000007.1"/>
</dbReference>
<dbReference type="Proteomes" id="UP001297581">
    <property type="component" value="Unassembled WGS sequence"/>
</dbReference>
<accession>A0AAJ1BLD7</accession>
<dbReference type="GO" id="GO:0016747">
    <property type="term" value="F:acyltransferase activity, transferring groups other than amino-acyl groups"/>
    <property type="evidence" value="ECO:0007669"/>
    <property type="project" value="InterPro"/>
</dbReference>
<sequence length="153" mass="16838">MYSTHIQAITQFTLADAQLAASLMQSIPEFDKPVSAEAMLERIGAAPALLLLCHVEDELAGFKLGYEKSPGEFYSWLGGVLPDFRKLGLAQSMLLTQEQWASEQGYSLLKVKTRNSFPAMLSMLVQNRYQIAAIQGEGVSLAEQKISLQKALV</sequence>
<name>A0AAJ1BLD7_9GAMM</name>
<protein>
    <submittedName>
        <fullName evidence="2">GNAT family N-acetyltransferase</fullName>
    </submittedName>
</protein>
<dbReference type="Pfam" id="PF00583">
    <property type="entry name" value="Acetyltransf_1"/>
    <property type="match status" value="1"/>
</dbReference>
<keyword evidence="3" id="KW-1185">Reference proteome</keyword>
<evidence type="ECO:0000313" key="3">
    <source>
        <dbReference type="Proteomes" id="UP001297581"/>
    </source>
</evidence>
<dbReference type="SUPFAM" id="SSF55729">
    <property type="entry name" value="Acyl-CoA N-acyltransferases (Nat)"/>
    <property type="match status" value="1"/>
</dbReference>
<reference evidence="2 3" key="1">
    <citation type="submission" date="2022-02" db="EMBL/GenBank/DDBJ databases">
        <title>The genome sequence of Shewanella sp. 3B26.</title>
        <authorList>
            <person name="Du J."/>
        </authorList>
    </citation>
    <scope>NUCLEOTIDE SEQUENCE [LARGE SCALE GENOMIC DNA]</scope>
    <source>
        <strain evidence="2 3">3B26</strain>
    </source>
</reference>
<gene>
    <name evidence="2" type="ORF">MJ923_17155</name>
</gene>
<comment type="caution">
    <text evidence="2">The sequence shown here is derived from an EMBL/GenBank/DDBJ whole genome shotgun (WGS) entry which is preliminary data.</text>
</comment>
<dbReference type="InterPro" id="IPR000182">
    <property type="entry name" value="GNAT_dom"/>
</dbReference>
<dbReference type="InterPro" id="IPR016181">
    <property type="entry name" value="Acyl_CoA_acyltransferase"/>
</dbReference>
<dbReference type="CDD" id="cd04301">
    <property type="entry name" value="NAT_SF"/>
    <property type="match status" value="1"/>
</dbReference>
<evidence type="ECO:0000313" key="2">
    <source>
        <dbReference type="EMBL" id="MCH4296039.1"/>
    </source>
</evidence>
<dbReference type="AlphaFoldDB" id="A0AAJ1BLD7"/>
<feature type="domain" description="N-acetyltransferase" evidence="1">
    <location>
        <begin position="36"/>
        <end position="116"/>
    </location>
</feature>
<dbReference type="EMBL" id="JAKUDL010000007">
    <property type="protein sequence ID" value="MCH4296039.1"/>
    <property type="molecule type" value="Genomic_DNA"/>
</dbReference>
<organism evidence="2 3">
    <name type="scientific">Shewanella zhuhaiensis</name>
    <dbReference type="NCBI Taxonomy" id="2919576"/>
    <lineage>
        <taxon>Bacteria</taxon>
        <taxon>Pseudomonadati</taxon>
        <taxon>Pseudomonadota</taxon>
        <taxon>Gammaproteobacteria</taxon>
        <taxon>Alteromonadales</taxon>
        <taxon>Shewanellaceae</taxon>
        <taxon>Shewanella</taxon>
    </lineage>
</organism>
<dbReference type="Gene3D" id="3.40.630.30">
    <property type="match status" value="1"/>
</dbReference>
<proteinExistence type="predicted"/>
<evidence type="ECO:0000259" key="1">
    <source>
        <dbReference type="Pfam" id="PF00583"/>
    </source>
</evidence>